<comment type="caution">
    <text evidence="3">The sequence shown here is derived from an EMBL/GenBank/DDBJ whole genome shotgun (WGS) entry which is preliminary data.</text>
</comment>
<dbReference type="GO" id="GO:0031177">
    <property type="term" value="F:phosphopantetheine binding"/>
    <property type="evidence" value="ECO:0007669"/>
    <property type="project" value="TreeGrafter"/>
</dbReference>
<dbReference type="GO" id="GO:0044550">
    <property type="term" value="P:secondary metabolite biosynthetic process"/>
    <property type="evidence" value="ECO:0007669"/>
    <property type="project" value="TreeGrafter"/>
</dbReference>
<dbReference type="InterPro" id="IPR042099">
    <property type="entry name" value="ANL_N_sf"/>
</dbReference>
<organism evidence="3 4">
    <name type="scientific">Candidatus Blautia merdigallinarum</name>
    <dbReference type="NCBI Taxonomy" id="2838495"/>
    <lineage>
        <taxon>Bacteria</taxon>
        <taxon>Bacillati</taxon>
        <taxon>Bacillota</taxon>
        <taxon>Clostridia</taxon>
        <taxon>Lachnospirales</taxon>
        <taxon>Lachnospiraceae</taxon>
        <taxon>Blautia</taxon>
    </lineage>
</organism>
<evidence type="ECO:0000256" key="1">
    <source>
        <dbReference type="SAM" id="MobiDB-lite"/>
    </source>
</evidence>
<dbReference type="Gene3D" id="3.40.50.12780">
    <property type="entry name" value="N-terminal domain of ligase-like"/>
    <property type="match status" value="1"/>
</dbReference>
<dbReference type="PANTHER" id="PTHR45527:SF1">
    <property type="entry name" value="FATTY ACID SYNTHASE"/>
    <property type="match status" value="1"/>
</dbReference>
<reference evidence="3" key="1">
    <citation type="journal article" date="2021" name="PeerJ">
        <title>Extensive microbial diversity within the chicken gut microbiome revealed by metagenomics and culture.</title>
        <authorList>
            <person name="Gilroy R."/>
            <person name="Ravi A."/>
            <person name="Getino M."/>
            <person name="Pursley I."/>
            <person name="Horton D.L."/>
            <person name="Alikhan N.F."/>
            <person name="Baker D."/>
            <person name="Gharbi K."/>
            <person name="Hall N."/>
            <person name="Watson M."/>
            <person name="Adriaenssens E.M."/>
            <person name="Foster-Nyarko E."/>
            <person name="Jarju S."/>
            <person name="Secka A."/>
            <person name="Antonio M."/>
            <person name="Oren A."/>
            <person name="Chaudhuri R.R."/>
            <person name="La Ragione R."/>
            <person name="Hildebrand F."/>
            <person name="Pallen M.J."/>
        </authorList>
    </citation>
    <scope>NUCLEOTIDE SEQUENCE</scope>
    <source>
        <strain evidence="3">ChiSxjej6B18-287</strain>
    </source>
</reference>
<dbReference type="PANTHER" id="PTHR45527">
    <property type="entry name" value="NONRIBOSOMAL PEPTIDE SYNTHETASE"/>
    <property type="match status" value="1"/>
</dbReference>
<evidence type="ECO:0000313" key="3">
    <source>
        <dbReference type="EMBL" id="HJC10738.1"/>
    </source>
</evidence>
<protein>
    <submittedName>
        <fullName evidence="3">AMP-binding protein</fullName>
    </submittedName>
</protein>
<dbReference type="InterPro" id="IPR000873">
    <property type="entry name" value="AMP-dep_synth/lig_dom"/>
</dbReference>
<feature type="domain" description="AMP-dependent synthetase/ligase" evidence="2">
    <location>
        <begin position="9"/>
        <end position="363"/>
    </location>
</feature>
<dbReference type="Gene3D" id="3.30.300.30">
    <property type="match status" value="1"/>
</dbReference>
<gene>
    <name evidence="3" type="ORF">H9935_07950</name>
</gene>
<dbReference type="EMBL" id="DWWV01000100">
    <property type="protein sequence ID" value="HJC10738.1"/>
    <property type="molecule type" value="Genomic_DNA"/>
</dbReference>
<accession>A0A9D2SJI6</accession>
<feature type="region of interest" description="Disordered" evidence="1">
    <location>
        <begin position="484"/>
        <end position="504"/>
    </location>
</feature>
<sequence length="504" mass="56635">MKNILEYLELTAEKYPRRTAVEDQKDALTWGELEDLSRRIGTAAGKRIDLGDPVMILAPKSPLGLAAMFGAVYGGGFYVNADPGLPAERLREIFRVLQPKLVLIHPEEIPLIRQAGYEGDYCLIHEAAREERDEGLLEQRRKAGSSSDILYGIFTSGSTGTPKGIVVSHKAVIDFITHFTEIFGINEEDRIGNQAPFDFDVSVKDIYSAVMTGAALVLIPRQMFSVPAALLDYLCEKKTTVLIWAVSALTMISALGGLKYRIPSDVRKVMFSGEVMPGGQLALWQQALPGAEFVNLYGPTEITCNCTYFSVKKICGEEEKLPIGKAFPGRKVFLLTEGGREIREPEQTGEICVAGESLSLGYYRNPEETEKSFRERISPEGKTEQYYRTGDLGFLGKDGELYFSGRKDFQIKFNGHRIELEEIERILDQIPGIEKSCCVTNQKKTCLAAYYMGKTTPREARIELKKRLPVYMVPRKIFHTETMPLTKNGKTDRKELQRRLEDKR</sequence>
<dbReference type="GO" id="GO:0005737">
    <property type="term" value="C:cytoplasm"/>
    <property type="evidence" value="ECO:0007669"/>
    <property type="project" value="TreeGrafter"/>
</dbReference>
<dbReference type="Pfam" id="PF00501">
    <property type="entry name" value="AMP-binding"/>
    <property type="match status" value="1"/>
</dbReference>
<evidence type="ECO:0000259" key="2">
    <source>
        <dbReference type="Pfam" id="PF00501"/>
    </source>
</evidence>
<dbReference type="Proteomes" id="UP000823893">
    <property type="component" value="Unassembled WGS sequence"/>
</dbReference>
<dbReference type="InterPro" id="IPR045851">
    <property type="entry name" value="AMP-bd_C_sf"/>
</dbReference>
<evidence type="ECO:0000313" key="4">
    <source>
        <dbReference type="Proteomes" id="UP000823893"/>
    </source>
</evidence>
<proteinExistence type="predicted"/>
<dbReference type="SUPFAM" id="SSF56801">
    <property type="entry name" value="Acetyl-CoA synthetase-like"/>
    <property type="match status" value="1"/>
</dbReference>
<dbReference type="AlphaFoldDB" id="A0A9D2SJI6"/>
<name>A0A9D2SJI6_9FIRM</name>
<dbReference type="GO" id="GO:0043041">
    <property type="term" value="P:amino acid activation for nonribosomal peptide biosynthetic process"/>
    <property type="evidence" value="ECO:0007669"/>
    <property type="project" value="TreeGrafter"/>
</dbReference>
<reference evidence="3" key="2">
    <citation type="submission" date="2021-04" db="EMBL/GenBank/DDBJ databases">
        <authorList>
            <person name="Gilroy R."/>
        </authorList>
    </citation>
    <scope>NUCLEOTIDE SEQUENCE</scope>
    <source>
        <strain evidence="3">ChiSxjej6B18-287</strain>
    </source>
</reference>
<feature type="compositionally biased region" description="Basic and acidic residues" evidence="1">
    <location>
        <begin position="489"/>
        <end position="504"/>
    </location>
</feature>